<name>A0A7V4WUS0_CALAY</name>
<accession>A0A7V4WUS0</accession>
<dbReference type="Proteomes" id="UP000885779">
    <property type="component" value="Unassembled WGS sequence"/>
</dbReference>
<gene>
    <name evidence="1" type="ORF">ENK44_02755</name>
</gene>
<dbReference type="EMBL" id="DRQG01000023">
    <property type="protein sequence ID" value="HGY54601.1"/>
    <property type="molecule type" value="Genomic_DNA"/>
</dbReference>
<protein>
    <submittedName>
        <fullName evidence="1">Uncharacterized protein</fullName>
    </submittedName>
</protein>
<organism evidence="1">
    <name type="scientific">Caldithrix abyssi</name>
    <dbReference type="NCBI Taxonomy" id="187145"/>
    <lineage>
        <taxon>Bacteria</taxon>
        <taxon>Pseudomonadati</taxon>
        <taxon>Calditrichota</taxon>
        <taxon>Calditrichia</taxon>
        <taxon>Calditrichales</taxon>
        <taxon>Calditrichaceae</taxon>
        <taxon>Caldithrix</taxon>
    </lineage>
</organism>
<reference evidence="1" key="1">
    <citation type="journal article" date="2020" name="mSystems">
        <title>Genome- and Community-Level Interaction Insights into Carbon Utilization and Element Cycling Functions of Hydrothermarchaeota in Hydrothermal Sediment.</title>
        <authorList>
            <person name="Zhou Z."/>
            <person name="Liu Y."/>
            <person name="Xu W."/>
            <person name="Pan J."/>
            <person name="Luo Z.H."/>
            <person name="Li M."/>
        </authorList>
    </citation>
    <scope>NUCLEOTIDE SEQUENCE [LARGE SCALE GENOMIC DNA]</scope>
    <source>
        <strain evidence="1">HyVt-577</strain>
    </source>
</reference>
<comment type="caution">
    <text evidence="1">The sequence shown here is derived from an EMBL/GenBank/DDBJ whole genome shotgun (WGS) entry which is preliminary data.</text>
</comment>
<evidence type="ECO:0000313" key="1">
    <source>
        <dbReference type="EMBL" id="HGY54601.1"/>
    </source>
</evidence>
<sequence>MAIKSNMKFVSGIILKLAMFFLLFLHGQVVAAGLSKNGTDPSEPRTRIDISIAEAQFIASGDIFGTIINGDIAFTDWVSIGVGIPYYYAVLPSAKVSGIGDINIGFLIRLINKQNKSGFASFAIGTDVSLNSGDSQNGTGLGQYVSSPYLIAAFYLGEDFLIAPIIQEYYSFGGTMEAPALNEMSIRVRNTLSTERGHWFTLTPEIIIDFKGVYRTRYLLRSTLGYMIDKHWAISGDFVTHLYGDQRFESIGRLNLRYLFEPAILN</sequence>
<proteinExistence type="predicted"/>
<dbReference type="AlphaFoldDB" id="A0A7V4WUS0"/>